<evidence type="ECO:0000313" key="2">
    <source>
        <dbReference type="Proteomes" id="UP001524547"/>
    </source>
</evidence>
<gene>
    <name evidence="1" type="ORF">NFI88_05605</name>
</gene>
<dbReference type="EMBL" id="JAMZEJ010000003">
    <property type="protein sequence ID" value="MCQ8240318.1"/>
    <property type="molecule type" value="Genomic_DNA"/>
</dbReference>
<dbReference type="Proteomes" id="UP001524547">
    <property type="component" value="Unassembled WGS sequence"/>
</dbReference>
<protein>
    <submittedName>
        <fullName evidence="1">Uncharacterized protein</fullName>
    </submittedName>
</protein>
<reference evidence="1 2" key="1">
    <citation type="submission" date="2022-06" db="EMBL/GenBank/DDBJ databases">
        <title>Rhizosaccharibacter gen. nov. sp. nov. KSS12, endophytic bacteria isolated from sugarcane.</title>
        <authorList>
            <person name="Pitiwittayakul N."/>
        </authorList>
    </citation>
    <scope>NUCLEOTIDE SEQUENCE [LARGE SCALE GENOMIC DNA]</scope>
    <source>
        <strain evidence="1 2">KSS12</strain>
    </source>
</reference>
<evidence type="ECO:0000313" key="1">
    <source>
        <dbReference type="EMBL" id="MCQ8240318.1"/>
    </source>
</evidence>
<dbReference type="RefSeq" id="WP_422919049.1">
    <property type="nucleotide sequence ID" value="NZ_JAMZEJ010000003.1"/>
</dbReference>
<accession>A0ABT1VVF8</accession>
<sequence>MPFPFGLPITTADTVSATVMSWLPAAVEDVQGLNLVSIGSDRHTPASGDERAVYD</sequence>
<name>A0ABT1VVF8_9PROT</name>
<proteinExistence type="predicted"/>
<organism evidence="1 2">
    <name type="scientific">Rhizosaccharibacter radicis</name>
    <dbReference type="NCBI Taxonomy" id="2782605"/>
    <lineage>
        <taxon>Bacteria</taxon>
        <taxon>Pseudomonadati</taxon>
        <taxon>Pseudomonadota</taxon>
        <taxon>Alphaproteobacteria</taxon>
        <taxon>Acetobacterales</taxon>
        <taxon>Acetobacteraceae</taxon>
        <taxon>Rhizosaccharibacter</taxon>
    </lineage>
</organism>
<comment type="caution">
    <text evidence="1">The sequence shown here is derived from an EMBL/GenBank/DDBJ whole genome shotgun (WGS) entry which is preliminary data.</text>
</comment>
<keyword evidence="2" id="KW-1185">Reference proteome</keyword>